<keyword evidence="5" id="KW-1185">Reference proteome</keyword>
<accession>W4M368</accession>
<dbReference type="InterPro" id="IPR036661">
    <property type="entry name" value="Luciferase-like_sf"/>
</dbReference>
<dbReference type="EMBL" id="AZHX01001235">
    <property type="protein sequence ID" value="ETX04386.1"/>
    <property type="molecule type" value="Genomic_DNA"/>
</dbReference>
<evidence type="ECO:0000313" key="5">
    <source>
        <dbReference type="Proteomes" id="UP000019140"/>
    </source>
</evidence>
<dbReference type="GO" id="GO:0016705">
    <property type="term" value="F:oxidoreductase activity, acting on paired donors, with incorporation or reduction of molecular oxygen"/>
    <property type="evidence" value="ECO:0007669"/>
    <property type="project" value="InterPro"/>
</dbReference>
<evidence type="ECO:0000313" key="4">
    <source>
        <dbReference type="EMBL" id="ETX04386.1"/>
    </source>
</evidence>
<comment type="caution">
    <text evidence="4">The sequence shown here is derived from an EMBL/GenBank/DDBJ whole genome shotgun (WGS) entry which is preliminary data.</text>
</comment>
<evidence type="ECO:0000256" key="2">
    <source>
        <dbReference type="ARBA" id="ARBA00023033"/>
    </source>
</evidence>
<dbReference type="Proteomes" id="UP000019140">
    <property type="component" value="Unassembled WGS sequence"/>
</dbReference>
<dbReference type="PANTHER" id="PTHR30137">
    <property type="entry name" value="LUCIFERASE-LIKE MONOOXYGENASE"/>
    <property type="match status" value="1"/>
</dbReference>
<name>W4M368_9BACT</name>
<dbReference type="AlphaFoldDB" id="W4M368"/>
<proteinExistence type="predicted"/>
<organism evidence="4 5">
    <name type="scientific">Candidatus Entotheonella gemina</name>
    <dbReference type="NCBI Taxonomy" id="1429439"/>
    <lineage>
        <taxon>Bacteria</taxon>
        <taxon>Pseudomonadati</taxon>
        <taxon>Nitrospinota/Tectimicrobiota group</taxon>
        <taxon>Candidatus Tectimicrobiota</taxon>
        <taxon>Candidatus Entotheonellia</taxon>
        <taxon>Candidatus Entotheonellales</taxon>
        <taxon>Candidatus Entotheonellaceae</taxon>
        <taxon>Candidatus Entotheonella</taxon>
    </lineage>
</organism>
<dbReference type="GO" id="GO:0004497">
    <property type="term" value="F:monooxygenase activity"/>
    <property type="evidence" value="ECO:0007669"/>
    <property type="project" value="UniProtKB-KW"/>
</dbReference>
<sequence>MKFSVLQFFSWPGRRVPLETVYERAMQRMEIMDQTGYDAVWLAEHHFTDYSVCPSVHMMGLHVASKTKHLRIGTGISLAAFYHPLRLAEEVALLDMLTGGRVNWGAGRGFDPTEFKAFGVPREESYPRFREAVNIVHAAWEQERLNWHGDYWTFEDVEVLPKPKQQPHPPSWVGVSSEGSIRWAGQQGYGLMLGPHGHYSEMAYKREMYRQELEAHGHTIEGREIPMTRFLAVADTDAEAEEIARRGASWVVGAYFNSSKSGNASKVLEARRDNGTKPMDPVQHYLDGVALHGSPERVIDQIHMLREEMYLDSLMCAPLSHSSFMTFTEKVLPRLL</sequence>
<protein>
    <recommendedName>
        <fullName evidence="3">Luciferase-like domain-containing protein</fullName>
    </recommendedName>
</protein>
<keyword evidence="2" id="KW-0503">Monooxygenase</keyword>
<keyword evidence="1" id="KW-0560">Oxidoreductase</keyword>
<dbReference type="SUPFAM" id="SSF51679">
    <property type="entry name" value="Bacterial luciferase-like"/>
    <property type="match status" value="1"/>
</dbReference>
<reference evidence="4 5" key="1">
    <citation type="journal article" date="2014" name="Nature">
        <title>An environmental bacterial taxon with a large and distinct metabolic repertoire.</title>
        <authorList>
            <person name="Wilson M.C."/>
            <person name="Mori T."/>
            <person name="Ruckert C."/>
            <person name="Uria A.R."/>
            <person name="Helf M.J."/>
            <person name="Takada K."/>
            <person name="Gernert C."/>
            <person name="Steffens U.A."/>
            <person name="Heycke N."/>
            <person name="Schmitt S."/>
            <person name="Rinke C."/>
            <person name="Helfrich E.J."/>
            <person name="Brachmann A.O."/>
            <person name="Gurgui C."/>
            <person name="Wakimoto T."/>
            <person name="Kracht M."/>
            <person name="Crusemann M."/>
            <person name="Hentschel U."/>
            <person name="Abe I."/>
            <person name="Matsunaga S."/>
            <person name="Kalinowski J."/>
            <person name="Takeyama H."/>
            <person name="Piel J."/>
        </authorList>
    </citation>
    <scope>NUCLEOTIDE SEQUENCE [LARGE SCALE GENOMIC DNA]</scope>
    <source>
        <strain evidence="5">TSY2</strain>
    </source>
</reference>
<dbReference type="GO" id="GO:0005829">
    <property type="term" value="C:cytosol"/>
    <property type="evidence" value="ECO:0007669"/>
    <property type="project" value="TreeGrafter"/>
</dbReference>
<gene>
    <name evidence="4" type="ORF">ETSY2_29080</name>
</gene>
<evidence type="ECO:0000259" key="3">
    <source>
        <dbReference type="Pfam" id="PF00296"/>
    </source>
</evidence>
<dbReference type="HOGENOM" id="CLU_027853_3_0_7"/>
<dbReference type="PANTHER" id="PTHR30137:SF8">
    <property type="entry name" value="BLR5498 PROTEIN"/>
    <property type="match status" value="1"/>
</dbReference>
<dbReference type="Pfam" id="PF00296">
    <property type="entry name" value="Bac_luciferase"/>
    <property type="match status" value="1"/>
</dbReference>
<dbReference type="PATRIC" id="fig|1429439.4.peg.4934"/>
<dbReference type="InterPro" id="IPR011251">
    <property type="entry name" value="Luciferase-like_dom"/>
</dbReference>
<evidence type="ECO:0000256" key="1">
    <source>
        <dbReference type="ARBA" id="ARBA00023002"/>
    </source>
</evidence>
<dbReference type="Gene3D" id="3.20.20.30">
    <property type="entry name" value="Luciferase-like domain"/>
    <property type="match status" value="1"/>
</dbReference>
<feature type="domain" description="Luciferase-like" evidence="3">
    <location>
        <begin position="1"/>
        <end position="307"/>
    </location>
</feature>
<dbReference type="InterPro" id="IPR050766">
    <property type="entry name" value="Bact_Lucif_Oxidored"/>
</dbReference>